<protein>
    <submittedName>
        <fullName evidence="1">Uncharacterized protein</fullName>
    </submittedName>
</protein>
<gene>
    <name evidence="1" type="ORF">DN745_16750</name>
</gene>
<sequence length="273" mass="29527">MRIHRIIDPETGRPAFAKKRDGRFFRVHFDQGLAPIEALHQVAQGRQTLTIGEAIAEEDQAQLLAPVTPSKIICVGLNYRHHAAEMNKDIPPEPLLFMKPPSAIIGPGQPIELPAQSELVHHEGELGIVIGARAKNLHEGESQGVIAGYLCANDVTARDIQRREKRYTRGKGFDTFCPLGPALALADEFVPGDHFLSCQVDGVERQSSRLNDFIFPIDHVVAFISNIMTLLPGDVILTGTPAGVGPLNAGEVVAVEIDGIGRLENPVIQAPAG</sequence>
<name>A0A2Z4FPB0_9DELT</name>
<evidence type="ECO:0000313" key="2">
    <source>
        <dbReference type="Proteomes" id="UP000249799"/>
    </source>
</evidence>
<dbReference type="GO" id="GO:0016853">
    <property type="term" value="F:isomerase activity"/>
    <property type="evidence" value="ECO:0007669"/>
    <property type="project" value="UniProtKB-ARBA"/>
</dbReference>
<dbReference type="InterPro" id="IPR011234">
    <property type="entry name" value="Fumarylacetoacetase-like_C"/>
</dbReference>
<proteinExistence type="predicted"/>
<dbReference type="GO" id="GO:0018773">
    <property type="term" value="F:acetylpyruvate hydrolase activity"/>
    <property type="evidence" value="ECO:0007669"/>
    <property type="project" value="TreeGrafter"/>
</dbReference>
<dbReference type="AlphaFoldDB" id="A0A2Z4FPB0"/>
<dbReference type="PANTHER" id="PTHR11820">
    <property type="entry name" value="ACYLPYRUVASE"/>
    <property type="match status" value="1"/>
</dbReference>
<dbReference type="OrthoDB" id="5197601at2"/>
<dbReference type="FunFam" id="3.90.850.10:FF:000002">
    <property type="entry name" value="2-hydroxyhepta-2,4-diene-1,7-dioate isomerase"/>
    <property type="match status" value="1"/>
</dbReference>
<dbReference type="EMBL" id="CP030032">
    <property type="protein sequence ID" value="AWV90881.1"/>
    <property type="molecule type" value="Genomic_DNA"/>
</dbReference>
<dbReference type="PANTHER" id="PTHR11820:SF7">
    <property type="entry name" value="ACYLPYRUVASE FAHD1, MITOCHONDRIAL"/>
    <property type="match status" value="1"/>
</dbReference>
<dbReference type="Gene3D" id="3.90.850.10">
    <property type="entry name" value="Fumarylacetoacetase-like, C-terminal domain"/>
    <property type="match status" value="1"/>
</dbReference>
<organism evidence="1 2">
    <name type="scientific">Bradymonas sediminis</name>
    <dbReference type="NCBI Taxonomy" id="1548548"/>
    <lineage>
        <taxon>Bacteria</taxon>
        <taxon>Deltaproteobacteria</taxon>
        <taxon>Bradymonadales</taxon>
        <taxon>Bradymonadaceae</taxon>
        <taxon>Bradymonas</taxon>
    </lineage>
</organism>
<keyword evidence="2" id="KW-1185">Reference proteome</keyword>
<evidence type="ECO:0000313" key="1">
    <source>
        <dbReference type="EMBL" id="AWV90881.1"/>
    </source>
</evidence>
<reference evidence="1 2" key="1">
    <citation type="submission" date="2018-06" db="EMBL/GenBank/DDBJ databases">
        <title>Lujinxingia sediminis gen. nov. sp. nov., a new facultative anaerobic member of the class Deltaproteobacteria, and proposal of Lujinxingaceae fam. nov.</title>
        <authorList>
            <person name="Guo L.-Y."/>
            <person name="Li C.-M."/>
            <person name="Wang S."/>
            <person name="Du Z.-J."/>
        </authorList>
    </citation>
    <scope>NUCLEOTIDE SEQUENCE [LARGE SCALE GENOMIC DNA]</scope>
    <source>
        <strain evidence="1 2">FA350</strain>
    </source>
</reference>
<dbReference type="SUPFAM" id="SSF56529">
    <property type="entry name" value="FAH"/>
    <property type="match status" value="1"/>
</dbReference>
<accession>A0A2Z4FPB0</accession>
<dbReference type="GO" id="GO:0019752">
    <property type="term" value="P:carboxylic acid metabolic process"/>
    <property type="evidence" value="ECO:0007669"/>
    <property type="project" value="UniProtKB-ARBA"/>
</dbReference>
<dbReference type="Proteomes" id="UP000249799">
    <property type="component" value="Chromosome"/>
</dbReference>
<dbReference type="InterPro" id="IPR036663">
    <property type="entry name" value="Fumarylacetoacetase_C_sf"/>
</dbReference>
<dbReference type="Pfam" id="PF01557">
    <property type="entry name" value="FAA_hydrolase"/>
    <property type="match status" value="1"/>
</dbReference>
<dbReference type="RefSeq" id="WP_111336620.1">
    <property type="nucleotide sequence ID" value="NZ_CP030032.1"/>
</dbReference>
<dbReference type="KEGG" id="bsed:DN745_16750"/>